<proteinExistence type="predicted"/>
<dbReference type="EMBL" id="LDOV01000010">
    <property type="protein sequence ID" value="KLV01992.1"/>
    <property type="molecule type" value="Genomic_DNA"/>
</dbReference>
<evidence type="ECO:0000313" key="3">
    <source>
        <dbReference type="Proteomes" id="UP000036426"/>
    </source>
</evidence>
<feature type="transmembrane region" description="Helical" evidence="1">
    <location>
        <begin position="38"/>
        <end position="60"/>
    </location>
</feature>
<keyword evidence="3" id="KW-1185">Reference proteome</keyword>
<keyword evidence="1" id="KW-0812">Transmembrane</keyword>
<dbReference type="AlphaFoldDB" id="A0A0J1JIZ6"/>
<comment type="caution">
    <text evidence="2">The sequence shown here is derived from an EMBL/GenBank/DDBJ whole genome shotgun (WGS) entry which is preliminary data.</text>
</comment>
<keyword evidence="1" id="KW-0472">Membrane</keyword>
<evidence type="ECO:0000313" key="2">
    <source>
        <dbReference type="EMBL" id="KLV01992.1"/>
    </source>
</evidence>
<dbReference type="RefSeq" id="WP_047873446.1">
    <property type="nucleotide sequence ID" value="NZ_BMYC01000001.1"/>
</dbReference>
<protein>
    <submittedName>
        <fullName evidence="2">Uncharacterized protein</fullName>
    </submittedName>
</protein>
<reference evidence="2 3" key="1">
    <citation type="submission" date="2015-05" db="EMBL/GenBank/DDBJ databases">
        <title>Photobacterium galathea sp. nov.</title>
        <authorList>
            <person name="Machado H."/>
            <person name="Gram L."/>
        </authorList>
    </citation>
    <scope>NUCLEOTIDE SEQUENCE [LARGE SCALE GENOMIC DNA]</scope>
    <source>
        <strain evidence="2 3">DSM 25995</strain>
    </source>
</reference>
<evidence type="ECO:0000256" key="1">
    <source>
        <dbReference type="SAM" id="Phobius"/>
    </source>
</evidence>
<dbReference type="OrthoDB" id="5906792at2"/>
<feature type="transmembrane region" description="Helical" evidence="1">
    <location>
        <begin position="9"/>
        <end position="26"/>
    </location>
</feature>
<gene>
    <name evidence="2" type="ORF">ABT58_06300</name>
</gene>
<name>A0A0J1JIZ6_9GAMM</name>
<organism evidence="2 3">
    <name type="scientific">Photobacterium aphoticum</name>
    <dbReference type="NCBI Taxonomy" id="754436"/>
    <lineage>
        <taxon>Bacteria</taxon>
        <taxon>Pseudomonadati</taxon>
        <taxon>Pseudomonadota</taxon>
        <taxon>Gammaproteobacteria</taxon>
        <taxon>Vibrionales</taxon>
        <taxon>Vibrionaceae</taxon>
        <taxon>Photobacterium</taxon>
    </lineage>
</organism>
<dbReference type="Proteomes" id="UP000036426">
    <property type="component" value="Unassembled WGS sequence"/>
</dbReference>
<keyword evidence="1" id="KW-1133">Transmembrane helix</keyword>
<accession>A0A0J1JIZ6</accession>
<dbReference type="PATRIC" id="fig|754436.4.peg.1345"/>
<sequence>MKFLNKENIIWACFTILVYLLTHGFVNSDYLMSYYTSSLLPEFTGVFLELLVVLLVVYSWQSKQEKERKKEKERILRKYIIFIMKKFFKFDAIPSEFSFYAENHNSNHAVLIKLLNEIESMEDGLLNDKIGEEFIKHCNVDIDAITALLPVSSELSNDHFKAWSRIVFYVKKIECLNLDDINEKDFKFFVTKLIGYIMDFDNATSEHKIFNGAK</sequence>